<dbReference type="PROSITE" id="PS51186">
    <property type="entry name" value="GNAT"/>
    <property type="match status" value="1"/>
</dbReference>
<dbReference type="CDD" id="cd04301">
    <property type="entry name" value="NAT_SF"/>
    <property type="match status" value="1"/>
</dbReference>
<name>A0A7C1E1W1_9CREN</name>
<evidence type="ECO:0000313" key="4">
    <source>
        <dbReference type="EMBL" id="HDS10080.1"/>
    </source>
</evidence>
<gene>
    <name evidence="4" type="ORF">ENO04_00420</name>
</gene>
<feature type="domain" description="N-acetyltransferase" evidence="3">
    <location>
        <begin position="10"/>
        <end position="185"/>
    </location>
</feature>
<evidence type="ECO:0000256" key="1">
    <source>
        <dbReference type="ARBA" id="ARBA00022679"/>
    </source>
</evidence>
<dbReference type="EMBL" id="DSDY01000016">
    <property type="protein sequence ID" value="HDS10080.1"/>
    <property type="molecule type" value="Genomic_DNA"/>
</dbReference>
<proteinExistence type="predicted"/>
<dbReference type="GO" id="GO:0016747">
    <property type="term" value="F:acyltransferase activity, transferring groups other than amino-acyl groups"/>
    <property type="evidence" value="ECO:0007669"/>
    <property type="project" value="InterPro"/>
</dbReference>
<dbReference type="AlphaFoldDB" id="A0A7C1E1W1"/>
<accession>A0A7C1E1W1</accession>
<dbReference type="InterPro" id="IPR000182">
    <property type="entry name" value="GNAT_dom"/>
</dbReference>
<evidence type="ECO:0000259" key="3">
    <source>
        <dbReference type="PROSITE" id="PS51186"/>
    </source>
</evidence>
<evidence type="ECO:0000256" key="2">
    <source>
        <dbReference type="ARBA" id="ARBA00023315"/>
    </source>
</evidence>
<dbReference type="Gene3D" id="3.40.630.30">
    <property type="match status" value="1"/>
</dbReference>
<dbReference type="InterPro" id="IPR016181">
    <property type="entry name" value="Acyl_CoA_acyltransferase"/>
</dbReference>
<sequence>MSNDELTDRFRIREARLSDIEHIFRIQQESLWVDKEDKDWLLAFIKIKSRRRLVLVAEKMPEGITVGFLSAYKYRDTAYIDVIAISKDYRGKGVGSLLLDKAEEKLREKGVKTVSLSVKKENTKALDFYLRKDYYISKVVLVLEAKASMLPCHGLSIEYTVRVTSPARIRRNTLRRATWWSTLIEPVDRLIYKKMYKKGEAVVVLKKKRIKGFAEYSLDSIVDVDNIAISSYLDTETLRILVCKLAEIGLAKNINLIRIYVDSSKTMIIEELENLGFRVVDAEFLLEKELVNENEE</sequence>
<reference evidence="4" key="1">
    <citation type="journal article" date="2020" name="mSystems">
        <title>Genome- and Community-Level Interaction Insights into Carbon Utilization and Element Cycling Functions of Hydrothermarchaeota in Hydrothermal Sediment.</title>
        <authorList>
            <person name="Zhou Z."/>
            <person name="Liu Y."/>
            <person name="Xu W."/>
            <person name="Pan J."/>
            <person name="Luo Z.H."/>
            <person name="Li M."/>
        </authorList>
    </citation>
    <scope>NUCLEOTIDE SEQUENCE [LARGE SCALE GENOMIC DNA]</scope>
    <source>
        <strain evidence="4">SpSt-123</strain>
    </source>
</reference>
<dbReference type="PANTHER" id="PTHR43420">
    <property type="entry name" value="ACETYLTRANSFERASE"/>
    <property type="match status" value="1"/>
</dbReference>
<keyword evidence="2" id="KW-0012">Acyltransferase</keyword>
<dbReference type="Pfam" id="PF00583">
    <property type="entry name" value="Acetyltransf_1"/>
    <property type="match status" value="1"/>
</dbReference>
<organism evidence="4">
    <name type="scientific">Fervidicoccus fontis</name>
    <dbReference type="NCBI Taxonomy" id="683846"/>
    <lineage>
        <taxon>Archaea</taxon>
        <taxon>Thermoproteota</taxon>
        <taxon>Thermoprotei</taxon>
        <taxon>Fervidicoccales</taxon>
        <taxon>Fervidicoccaceae</taxon>
        <taxon>Fervidicoccus</taxon>
    </lineage>
</organism>
<dbReference type="SUPFAM" id="SSF55729">
    <property type="entry name" value="Acyl-CoA N-acyltransferases (Nat)"/>
    <property type="match status" value="1"/>
</dbReference>
<dbReference type="InterPro" id="IPR050680">
    <property type="entry name" value="YpeA/RimI_acetyltransf"/>
</dbReference>
<comment type="caution">
    <text evidence="4">The sequence shown here is derived from an EMBL/GenBank/DDBJ whole genome shotgun (WGS) entry which is preliminary data.</text>
</comment>
<protein>
    <submittedName>
        <fullName evidence="4">GNAT family N-acetyltransferase</fullName>
    </submittedName>
</protein>
<keyword evidence="1 4" id="KW-0808">Transferase</keyword>